<protein>
    <recommendedName>
        <fullName evidence="3">Lipoprotein</fullName>
    </recommendedName>
</protein>
<evidence type="ECO:0008006" key="3">
    <source>
        <dbReference type="Google" id="ProtNLM"/>
    </source>
</evidence>
<evidence type="ECO:0000313" key="2">
    <source>
        <dbReference type="Proteomes" id="UP001310022"/>
    </source>
</evidence>
<reference evidence="1 2" key="1">
    <citation type="submission" date="2021-12" db="EMBL/GenBank/DDBJ databases">
        <title>Genome sequencing of bacteria with rrn-lacking chromosome and rrn-plasmid.</title>
        <authorList>
            <person name="Anda M."/>
            <person name="Iwasaki W."/>
        </authorList>
    </citation>
    <scope>NUCLEOTIDE SEQUENCE [LARGE SCALE GENOMIC DNA]</scope>
    <source>
        <strain evidence="1 2">NBRC 15940</strain>
    </source>
</reference>
<dbReference type="PROSITE" id="PS51257">
    <property type="entry name" value="PROKAR_LIPOPROTEIN"/>
    <property type="match status" value="1"/>
</dbReference>
<sequence>MKNREVKRSLFSKGSRLLVFAVAFGAAGLQSCKKKPATSEPVESATEANENISALLEQAQYLLDNVEKMSSSHVKTEIDRLRKAAGGNEEVEAILKQVEAKLGAKESINQAKMLVDNFENYDLEYVKEETEKLRNSSYAEVQTYVNQLDKMIAAREQRAVDARPLKVRLNDYMLSIANADSPAAADGYVNKALELFASPSVDVLIIIGIFDGEKDFDKPTTISQYLDYLKLQKKAPYRIENIEQDANGKIRLLELKK</sequence>
<keyword evidence="2" id="KW-1185">Reference proteome</keyword>
<name>A0AAN4VW86_9BACT</name>
<dbReference type="Proteomes" id="UP001310022">
    <property type="component" value="Unassembled WGS sequence"/>
</dbReference>
<proteinExistence type="predicted"/>
<evidence type="ECO:0000313" key="1">
    <source>
        <dbReference type="EMBL" id="GJM60078.1"/>
    </source>
</evidence>
<dbReference type="RefSeq" id="WP_338235949.1">
    <property type="nucleotide sequence ID" value="NZ_BQKE01000001.1"/>
</dbReference>
<gene>
    <name evidence="1" type="ORF">PEDI_06300</name>
</gene>
<accession>A0AAN4VW86</accession>
<dbReference type="AlphaFoldDB" id="A0AAN4VW86"/>
<comment type="caution">
    <text evidence="1">The sequence shown here is derived from an EMBL/GenBank/DDBJ whole genome shotgun (WGS) entry which is preliminary data.</text>
</comment>
<organism evidence="1 2">
    <name type="scientific">Persicobacter diffluens</name>
    <dbReference type="NCBI Taxonomy" id="981"/>
    <lineage>
        <taxon>Bacteria</taxon>
        <taxon>Pseudomonadati</taxon>
        <taxon>Bacteroidota</taxon>
        <taxon>Cytophagia</taxon>
        <taxon>Cytophagales</taxon>
        <taxon>Persicobacteraceae</taxon>
        <taxon>Persicobacter</taxon>
    </lineage>
</organism>
<dbReference type="EMBL" id="BQKE01000001">
    <property type="protein sequence ID" value="GJM60078.1"/>
    <property type="molecule type" value="Genomic_DNA"/>
</dbReference>